<keyword evidence="5" id="KW-0378">Hydrolase</keyword>
<name>A0A382FK70_9ZZZZ</name>
<evidence type="ECO:0008006" key="7">
    <source>
        <dbReference type="Google" id="ProtNLM"/>
    </source>
</evidence>
<dbReference type="Gene3D" id="2.40.30.40">
    <property type="entry name" value="Peptidase M42, domain 2"/>
    <property type="match status" value="1"/>
</dbReference>
<dbReference type="Pfam" id="PF05343">
    <property type="entry name" value="Peptidase_M42"/>
    <property type="match status" value="1"/>
</dbReference>
<dbReference type="PIRSF" id="PIRSF001123">
    <property type="entry name" value="PepA_GA"/>
    <property type="match status" value="1"/>
</dbReference>
<accession>A0A382FK70</accession>
<evidence type="ECO:0000256" key="1">
    <source>
        <dbReference type="ARBA" id="ARBA00006272"/>
    </source>
</evidence>
<feature type="non-terminal residue" evidence="6">
    <location>
        <position position="314"/>
    </location>
</feature>
<dbReference type="GO" id="GO:0004177">
    <property type="term" value="F:aminopeptidase activity"/>
    <property type="evidence" value="ECO:0007669"/>
    <property type="project" value="UniProtKB-KW"/>
</dbReference>
<evidence type="ECO:0000256" key="5">
    <source>
        <dbReference type="ARBA" id="ARBA00022801"/>
    </source>
</evidence>
<keyword evidence="2" id="KW-0031">Aminopeptidase</keyword>
<organism evidence="6">
    <name type="scientific">marine metagenome</name>
    <dbReference type="NCBI Taxonomy" id="408172"/>
    <lineage>
        <taxon>unclassified sequences</taxon>
        <taxon>metagenomes</taxon>
        <taxon>ecological metagenomes</taxon>
    </lineage>
</organism>
<gene>
    <name evidence="6" type="ORF">METZ01_LOCUS216340</name>
</gene>
<dbReference type="InterPro" id="IPR051464">
    <property type="entry name" value="Peptidase_M42_aminopept"/>
</dbReference>
<dbReference type="EMBL" id="UINC01050480">
    <property type="protein sequence ID" value="SVB63486.1"/>
    <property type="molecule type" value="Genomic_DNA"/>
</dbReference>
<dbReference type="SUPFAM" id="SSF53187">
    <property type="entry name" value="Zn-dependent exopeptidases"/>
    <property type="match status" value="1"/>
</dbReference>
<dbReference type="Gene3D" id="3.40.630.10">
    <property type="entry name" value="Zn peptidases"/>
    <property type="match status" value="1"/>
</dbReference>
<evidence type="ECO:0000256" key="4">
    <source>
        <dbReference type="ARBA" id="ARBA00022723"/>
    </source>
</evidence>
<keyword evidence="3" id="KW-0645">Protease</keyword>
<evidence type="ECO:0000256" key="3">
    <source>
        <dbReference type="ARBA" id="ARBA00022670"/>
    </source>
</evidence>
<protein>
    <recommendedName>
        <fullName evidence="7">Peptidase M28 domain-containing protein</fullName>
    </recommendedName>
</protein>
<dbReference type="GO" id="GO:0046872">
    <property type="term" value="F:metal ion binding"/>
    <property type="evidence" value="ECO:0007669"/>
    <property type="project" value="UniProtKB-KW"/>
</dbReference>
<dbReference type="GO" id="GO:0006508">
    <property type="term" value="P:proteolysis"/>
    <property type="evidence" value="ECO:0007669"/>
    <property type="project" value="UniProtKB-KW"/>
</dbReference>
<dbReference type="PANTHER" id="PTHR32481:SF0">
    <property type="entry name" value="AMINOPEPTIDASE YPDE-RELATED"/>
    <property type="match status" value="1"/>
</dbReference>
<keyword evidence="4" id="KW-0479">Metal-binding</keyword>
<reference evidence="6" key="1">
    <citation type="submission" date="2018-05" db="EMBL/GenBank/DDBJ databases">
        <authorList>
            <person name="Lanie J.A."/>
            <person name="Ng W.-L."/>
            <person name="Kazmierczak K.M."/>
            <person name="Andrzejewski T.M."/>
            <person name="Davidsen T.M."/>
            <person name="Wayne K.J."/>
            <person name="Tettelin H."/>
            <person name="Glass J.I."/>
            <person name="Rusch D."/>
            <person name="Podicherti R."/>
            <person name="Tsui H.-C.T."/>
            <person name="Winkler M.E."/>
        </authorList>
    </citation>
    <scope>NUCLEOTIDE SEQUENCE</scope>
</reference>
<dbReference type="PANTHER" id="PTHR32481">
    <property type="entry name" value="AMINOPEPTIDASE"/>
    <property type="match status" value="1"/>
</dbReference>
<comment type="similarity">
    <text evidence="1">Belongs to the peptidase M42 family.</text>
</comment>
<dbReference type="InterPro" id="IPR008007">
    <property type="entry name" value="Peptidase_M42"/>
</dbReference>
<dbReference type="SUPFAM" id="SSF101821">
    <property type="entry name" value="Aminopeptidase/glucanase lid domain"/>
    <property type="match status" value="1"/>
</dbReference>
<evidence type="ECO:0000313" key="6">
    <source>
        <dbReference type="EMBL" id="SVB63486.1"/>
    </source>
</evidence>
<dbReference type="AlphaFoldDB" id="A0A382FK70"/>
<proteinExistence type="inferred from homology"/>
<sequence>MNDSHVSQKSIQLLKDLTQADAISGHEFEVKSIFRSRLEKAGDINLDRIGSIFCTKVGDSEAPRILLDSHMDEIGFIVQRITSSGFVKFVTVGGWWSHTLLAQRVNILTKHDKVPGVIGATPPHLLDKGKRDQVMDLQDLYIDIGAEDQRQAVEDFGVKPGCAIVPVGPFLPLKNPKLFSAKAFDNRVGVALVIETLEQLNNHPNTIIGCGTVQEEVGLRGATTIGHSTQPDVAIVLECPPADDIPGFDSDATQGKLGNGCQVRLFDPTHIANPRLADFVIQTAEEHKISHQIAIRQSGGTNAGAIHKGHAGVP</sequence>
<dbReference type="InterPro" id="IPR023367">
    <property type="entry name" value="Peptidase_M42_dom2"/>
</dbReference>
<evidence type="ECO:0000256" key="2">
    <source>
        <dbReference type="ARBA" id="ARBA00022438"/>
    </source>
</evidence>